<keyword evidence="2" id="KW-1185">Reference proteome</keyword>
<comment type="caution">
    <text evidence="1">The sequence shown here is derived from an EMBL/GenBank/DDBJ whole genome shotgun (WGS) entry which is preliminary data.</text>
</comment>
<name>A0ACC3Z5H3_COLTU</name>
<evidence type="ECO:0000313" key="2">
    <source>
        <dbReference type="Proteomes" id="UP000805649"/>
    </source>
</evidence>
<protein>
    <submittedName>
        <fullName evidence="1">Integral membrane protein</fullName>
    </submittedName>
</protein>
<gene>
    <name evidence="1" type="ORF">CTRU02_205944</name>
</gene>
<proteinExistence type="predicted"/>
<reference evidence="1 2" key="1">
    <citation type="journal article" date="2020" name="Phytopathology">
        <title>Genome Sequence Resources of Colletotrichum truncatum, C. plurivorum, C. musicola, and C. sojae: Four Species Pathogenic to Soybean (Glycine max).</title>
        <authorList>
            <person name="Rogerio F."/>
            <person name="Boufleur T.R."/>
            <person name="Ciampi-Guillardi M."/>
            <person name="Sukno S.A."/>
            <person name="Thon M.R."/>
            <person name="Massola Junior N.S."/>
            <person name="Baroncelli R."/>
        </authorList>
    </citation>
    <scope>NUCLEOTIDE SEQUENCE [LARGE SCALE GENOMIC DNA]</scope>
    <source>
        <strain evidence="1 2">CMES1059</strain>
    </source>
</reference>
<dbReference type="EMBL" id="VUJX02000003">
    <property type="protein sequence ID" value="KAL0939334.1"/>
    <property type="molecule type" value="Genomic_DNA"/>
</dbReference>
<dbReference type="Proteomes" id="UP000805649">
    <property type="component" value="Unassembled WGS sequence"/>
</dbReference>
<sequence length="445" mass="49660">MDSSIYERADKEEFPYRGMELFGVQLAFIIAASIFVLARAYVKVFIVKSVAADDWLIFGATVGYVVYGVIAMHGITEGATGRHVTELIRSKAVISLRAWYICEVLYPPITLAIRLSICVLLLRLAVNKVHRWIIYVNLVVVCMISIAFFCIMTFQCKPVSYFWKQLEGMKGSCINYNIVPDAVVAHSVVSAVSDWVMGLLPIALLWNVNLNRRTKVLVAVLLSMGMIAGVALIIRIPYVRRLAISADFLYETIDVAIWSVMEPALGIIAASVTSLRPLFHGWGFGWSSKSKQSRPTYAGWADSSRRPAQNETPAPNTRGTTSENCSSTNQTYDDLTLSPTSSDIELNKTVRDQRQSEEHEYPESRPSSDLGQRSHTNETQTSSRPVINVRTTIKITSQSIKEVLPAKDSESNDNEKVPRKGDMPAEHIGHHHAKSEVEKNVSYTR</sequence>
<organism evidence="1 2">
    <name type="scientific">Colletotrichum truncatum</name>
    <name type="common">Anthracnose fungus</name>
    <name type="synonym">Colletotrichum capsici</name>
    <dbReference type="NCBI Taxonomy" id="5467"/>
    <lineage>
        <taxon>Eukaryota</taxon>
        <taxon>Fungi</taxon>
        <taxon>Dikarya</taxon>
        <taxon>Ascomycota</taxon>
        <taxon>Pezizomycotina</taxon>
        <taxon>Sordariomycetes</taxon>
        <taxon>Hypocreomycetidae</taxon>
        <taxon>Glomerellales</taxon>
        <taxon>Glomerellaceae</taxon>
        <taxon>Colletotrichum</taxon>
        <taxon>Colletotrichum truncatum species complex</taxon>
    </lineage>
</organism>
<accession>A0ACC3Z5H3</accession>
<evidence type="ECO:0000313" key="1">
    <source>
        <dbReference type="EMBL" id="KAL0939334.1"/>
    </source>
</evidence>